<dbReference type="Proteomes" id="UP001218218">
    <property type="component" value="Unassembled WGS sequence"/>
</dbReference>
<protein>
    <submittedName>
        <fullName evidence="2">Uncharacterized protein</fullName>
    </submittedName>
</protein>
<proteinExistence type="predicted"/>
<feature type="region of interest" description="Disordered" evidence="1">
    <location>
        <begin position="119"/>
        <end position="227"/>
    </location>
</feature>
<gene>
    <name evidence="2" type="ORF">DFH08DRAFT_798796</name>
</gene>
<comment type="caution">
    <text evidence="2">The sequence shown here is derived from an EMBL/GenBank/DDBJ whole genome shotgun (WGS) entry which is preliminary data.</text>
</comment>
<accession>A0AAD7AP90</accession>
<dbReference type="AlphaFoldDB" id="A0AAD7AP90"/>
<feature type="compositionally biased region" description="Low complexity" evidence="1">
    <location>
        <begin position="32"/>
        <end position="46"/>
    </location>
</feature>
<evidence type="ECO:0000256" key="1">
    <source>
        <dbReference type="SAM" id="MobiDB-lite"/>
    </source>
</evidence>
<feature type="compositionally biased region" description="Basic and acidic residues" evidence="1">
    <location>
        <begin position="217"/>
        <end position="227"/>
    </location>
</feature>
<evidence type="ECO:0000313" key="3">
    <source>
        <dbReference type="Proteomes" id="UP001218218"/>
    </source>
</evidence>
<sequence>MSSNNRTHPERTVSSKPIPIMSTAFPRGRPRSLSVSSAESSCSGSSPTEIPTPVSSSAASPRINASPGTSPILSYFLAQSPTKSPGTFPFRKLPVFEEEEDTKDLPAVSHARRASTAVAGRFAQNPNSGIPDAHAERGQGLLRRLSLSTPFATSGFMNPSDGKRSPPNAPPNSAVSPTQNTLPFGRDGRSTRSPRRAATISAADGRPRRAPSPMGERILKGHFDGFN</sequence>
<feature type="region of interest" description="Disordered" evidence="1">
    <location>
        <begin position="1"/>
        <end position="73"/>
    </location>
</feature>
<keyword evidence="3" id="KW-1185">Reference proteome</keyword>
<organism evidence="2 3">
    <name type="scientific">Mycena albidolilacea</name>
    <dbReference type="NCBI Taxonomy" id="1033008"/>
    <lineage>
        <taxon>Eukaryota</taxon>
        <taxon>Fungi</taxon>
        <taxon>Dikarya</taxon>
        <taxon>Basidiomycota</taxon>
        <taxon>Agaricomycotina</taxon>
        <taxon>Agaricomycetes</taxon>
        <taxon>Agaricomycetidae</taxon>
        <taxon>Agaricales</taxon>
        <taxon>Marasmiineae</taxon>
        <taxon>Mycenaceae</taxon>
        <taxon>Mycena</taxon>
    </lineage>
</organism>
<dbReference type="EMBL" id="JARIHO010000003">
    <property type="protein sequence ID" value="KAJ7364455.1"/>
    <property type="molecule type" value="Genomic_DNA"/>
</dbReference>
<reference evidence="2" key="1">
    <citation type="submission" date="2023-03" db="EMBL/GenBank/DDBJ databases">
        <title>Massive genome expansion in bonnet fungi (Mycena s.s.) driven by repeated elements and novel gene families across ecological guilds.</title>
        <authorList>
            <consortium name="Lawrence Berkeley National Laboratory"/>
            <person name="Harder C.B."/>
            <person name="Miyauchi S."/>
            <person name="Viragh M."/>
            <person name="Kuo A."/>
            <person name="Thoen E."/>
            <person name="Andreopoulos B."/>
            <person name="Lu D."/>
            <person name="Skrede I."/>
            <person name="Drula E."/>
            <person name="Henrissat B."/>
            <person name="Morin E."/>
            <person name="Kohler A."/>
            <person name="Barry K."/>
            <person name="LaButti K."/>
            <person name="Morin E."/>
            <person name="Salamov A."/>
            <person name="Lipzen A."/>
            <person name="Mereny Z."/>
            <person name="Hegedus B."/>
            <person name="Baldrian P."/>
            <person name="Stursova M."/>
            <person name="Weitz H."/>
            <person name="Taylor A."/>
            <person name="Grigoriev I.V."/>
            <person name="Nagy L.G."/>
            <person name="Martin F."/>
            <person name="Kauserud H."/>
        </authorList>
    </citation>
    <scope>NUCLEOTIDE SEQUENCE</scope>
    <source>
        <strain evidence="2">CBHHK002</strain>
    </source>
</reference>
<name>A0AAD7AP90_9AGAR</name>
<feature type="compositionally biased region" description="Polar residues" evidence="1">
    <location>
        <begin position="47"/>
        <end position="59"/>
    </location>
</feature>
<evidence type="ECO:0000313" key="2">
    <source>
        <dbReference type="EMBL" id="KAJ7364455.1"/>
    </source>
</evidence>